<dbReference type="EMBL" id="NJEU01000210">
    <property type="protein sequence ID" value="PHH78770.1"/>
    <property type="molecule type" value="Genomic_DNA"/>
</dbReference>
<reference evidence="2 3" key="1">
    <citation type="submission" date="2017-06" db="EMBL/GenBank/DDBJ databases">
        <title>Ant-infecting Ophiocordyceps genomes reveal a high diversity of potential behavioral manipulation genes and a possible major role for enterotoxins.</title>
        <authorList>
            <person name="De Bekker C."/>
            <person name="Evans H.C."/>
            <person name="Brachmann A."/>
            <person name="Hughes D.P."/>
        </authorList>
    </citation>
    <scope>NUCLEOTIDE SEQUENCE [LARGE SCALE GENOMIC DNA]</scope>
    <source>
        <strain evidence="2 3">1348a</strain>
    </source>
</reference>
<dbReference type="OrthoDB" id="10325955at2759"/>
<dbReference type="Proteomes" id="UP000224854">
    <property type="component" value="Unassembled WGS sequence"/>
</dbReference>
<proteinExistence type="predicted"/>
<gene>
    <name evidence="2" type="ORF">CDD82_2865</name>
</gene>
<evidence type="ECO:0000313" key="3">
    <source>
        <dbReference type="Proteomes" id="UP000224854"/>
    </source>
</evidence>
<evidence type="ECO:0000256" key="1">
    <source>
        <dbReference type="SAM" id="Coils"/>
    </source>
</evidence>
<comment type="caution">
    <text evidence="2">The sequence shown here is derived from an EMBL/GenBank/DDBJ whole genome shotgun (WGS) entry which is preliminary data.</text>
</comment>
<organism evidence="2 3">
    <name type="scientific">Ophiocordyceps australis</name>
    <dbReference type="NCBI Taxonomy" id="1399860"/>
    <lineage>
        <taxon>Eukaryota</taxon>
        <taxon>Fungi</taxon>
        <taxon>Dikarya</taxon>
        <taxon>Ascomycota</taxon>
        <taxon>Pezizomycotina</taxon>
        <taxon>Sordariomycetes</taxon>
        <taxon>Hypocreomycetidae</taxon>
        <taxon>Hypocreales</taxon>
        <taxon>Ophiocordycipitaceae</taxon>
        <taxon>Ophiocordyceps</taxon>
    </lineage>
</organism>
<protein>
    <submittedName>
        <fullName evidence="2">Uncharacterized protein</fullName>
    </submittedName>
</protein>
<sequence length="97" mass="10968">MGILSHIWRHQPLKTASESQTQAKYEEAKCELEQAKASIRNVERQVATLQQRAQELRTSGNRGIWPTIGGVVGATITFLLDKSKVDKEYQDLYGPIR</sequence>
<name>A0A2C5ZG48_9HYPO</name>
<dbReference type="AlphaFoldDB" id="A0A2C5ZG48"/>
<accession>A0A2C5ZG48</accession>
<evidence type="ECO:0000313" key="2">
    <source>
        <dbReference type="EMBL" id="PHH78770.1"/>
    </source>
</evidence>
<keyword evidence="1" id="KW-0175">Coiled coil</keyword>
<feature type="coiled-coil region" evidence="1">
    <location>
        <begin position="18"/>
        <end position="59"/>
    </location>
</feature>
<keyword evidence="3" id="KW-1185">Reference proteome</keyword>